<dbReference type="Proteomes" id="UP000182375">
    <property type="component" value="Unassembled WGS sequence"/>
</dbReference>
<dbReference type="InterPro" id="IPR011044">
    <property type="entry name" value="Quino_amine_DH_bsu"/>
</dbReference>
<accession>A0A1H4YP97</accession>
<dbReference type="EMBL" id="FNTD01000004">
    <property type="protein sequence ID" value="SED19505.1"/>
    <property type="molecule type" value="Genomic_DNA"/>
</dbReference>
<organism evidence="1 2">
    <name type="scientific">Streptomyces misionensis</name>
    <dbReference type="NCBI Taxonomy" id="67331"/>
    <lineage>
        <taxon>Bacteria</taxon>
        <taxon>Bacillati</taxon>
        <taxon>Actinomycetota</taxon>
        <taxon>Actinomycetes</taxon>
        <taxon>Kitasatosporales</taxon>
        <taxon>Streptomycetaceae</taxon>
        <taxon>Streptomyces</taxon>
    </lineage>
</organism>
<protein>
    <recommendedName>
        <fullName evidence="3">WD40 repeat domain-containing protein</fullName>
    </recommendedName>
</protein>
<name>A0A1H4YP97_9ACTN</name>
<evidence type="ECO:0000313" key="1">
    <source>
        <dbReference type="EMBL" id="SED19505.1"/>
    </source>
</evidence>
<evidence type="ECO:0000313" key="2">
    <source>
        <dbReference type="Proteomes" id="UP000182375"/>
    </source>
</evidence>
<gene>
    <name evidence="1" type="ORF">SAMN04490357_4093</name>
</gene>
<dbReference type="GeneID" id="95513211"/>
<dbReference type="AlphaFoldDB" id="A0A1H4YP97"/>
<reference evidence="1 2" key="1">
    <citation type="submission" date="2016-10" db="EMBL/GenBank/DDBJ databases">
        <authorList>
            <person name="de Groot N.N."/>
        </authorList>
    </citation>
    <scope>NUCLEOTIDE SEQUENCE [LARGE SCALE GENOMIC DNA]</scope>
    <source>
        <strain evidence="1 2">DSM 40306</strain>
    </source>
</reference>
<proteinExistence type="predicted"/>
<evidence type="ECO:0008006" key="3">
    <source>
        <dbReference type="Google" id="ProtNLM"/>
    </source>
</evidence>
<sequence>MDPVMLQAASVPVQSLVWQGDDLVDLVGGRAWNSAGVERRIFTDRGPAFDRSVVSPSGRYSVVYAERGTNALLLEGARVVRELTRSPYHADDFDYPVALGALRDGREILVHCPDEYDVLQVEDVESGQRFTAGTRQAKDVFHSRLSVSRDARHLLVAGWVWHPYGVVEVFDLDSALKDPASLDGPGVLPMEPGLDAEVVSACWLDNDRLAVGTGDDILDDEEVPTLGPQHLGVWSLSQRRWLHLNRTDYEIGILISEGGRVVSLHGHPRLIDATTGSVLAEWPELDVTRRCGAYGVSHVPTPVAALHPDGTRLAVAQAEGIALIELPRPSA</sequence>
<dbReference type="RefSeq" id="WP_074992779.1">
    <property type="nucleotide sequence ID" value="NZ_FNTD01000004.1"/>
</dbReference>
<dbReference type="SUPFAM" id="SSF50969">
    <property type="entry name" value="YVTN repeat-like/Quinoprotein amine dehydrogenase"/>
    <property type="match status" value="1"/>
</dbReference>